<evidence type="ECO:0000313" key="2">
    <source>
        <dbReference type="EMBL" id="GAI63182.1"/>
    </source>
</evidence>
<feature type="transmembrane region" description="Helical" evidence="1">
    <location>
        <begin position="148"/>
        <end position="170"/>
    </location>
</feature>
<feature type="transmembrane region" description="Helical" evidence="1">
    <location>
        <begin position="191"/>
        <end position="213"/>
    </location>
</feature>
<feature type="transmembrane region" description="Helical" evidence="1">
    <location>
        <begin position="121"/>
        <end position="142"/>
    </location>
</feature>
<keyword evidence="1" id="KW-0812">Transmembrane</keyword>
<feature type="non-terminal residue" evidence="2">
    <location>
        <position position="1"/>
    </location>
</feature>
<organism evidence="2">
    <name type="scientific">marine sediment metagenome</name>
    <dbReference type="NCBI Taxonomy" id="412755"/>
    <lineage>
        <taxon>unclassified sequences</taxon>
        <taxon>metagenomes</taxon>
        <taxon>ecological metagenomes</taxon>
    </lineage>
</organism>
<evidence type="ECO:0000256" key="1">
    <source>
        <dbReference type="SAM" id="Phobius"/>
    </source>
</evidence>
<keyword evidence="1" id="KW-0472">Membrane</keyword>
<comment type="caution">
    <text evidence="2">The sequence shown here is derived from an EMBL/GenBank/DDBJ whole genome shotgun (WGS) entry which is preliminary data.</text>
</comment>
<accession>X1Q3U8</accession>
<name>X1Q3U8_9ZZZZ</name>
<proteinExistence type="predicted"/>
<dbReference type="AlphaFoldDB" id="X1Q3U8"/>
<keyword evidence="1" id="KW-1133">Transmembrane helix</keyword>
<protein>
    <submittedName>
        <fullName evidence="2">Uncharacterized protein</fullName>
    </submittedName>
</protein>
<feature type="transmembrane region" description="Helical" evidence="1">
    <location>
        <begin position="90"/>
        <end position="109"/>
    </location>
</feature>
<dbReference type="EMBL" id="BARW01000352">
    <property type="protein sequence ID" value="GAI63182.1"/>
    <property type="molecule type" value="Genomic_DNA"/>
</dbReference>
<reference evidence="2" key="1">
    <citation type="journal article" date="2014" name="Front. Microbiol.">
        <title>High frequency of phylogenetically diverse reductive dehalogenase-homologous genes in deep subseafloor sedimentary metagenomes.</title>
        <authorList>
            <person name="Kawai M."/>
            <person name="Futagami T."/>
            <person name="Toyoda A."/>
            <person name="Takaki Y."/>
            <person name="Nishi S."/>
            <person name="Hori S."/>
            <person name="Arai W."/>
            <person name="Tsubouchi T."/>
            <person name="Morono Y."/>
            <person name="Uchiyama I."/>
            <person name="Ito T."/>
            <person name="Fujiyama A."/>
            <person name="Inagaki F."/>
            <person name="Takami H."/>
        </authorList>
    </citation>
    <scope>NUCLEOTIDE SEQUENCE</scope>
    <source>
        <strain evidence="2">Expedition CK06-06</strain>
    </source>
</reference>
<sequence>DPRKILSPFFDNSTLIGVSTNLSIHYALQVGLILIFFPVGVIITLYKVAILLNKTNDQKSAQQTNKSLISFYLLLFMVPLLFMAPSFYAIVIFLPIIIIFSVEGLIYVKKIISSFSKKLDCIYPMVFLFFAVGYSFLYVQLILRINLWYVYLLFSILLFTYLFSFIIHKYNGKLKSKVSFINFNNYKFKQCLEILLVIFSIVIFSTTTVVGKWRNVDSNPYPWENRYITGEEQQIILFFEDENLSGLIYTNLPEIAARISGVGFLPVINDRTSIGNTLYYHFIEASEVYKHTVFSLLSISTLGFLMFNGPDPIRVRRNLIIGLNVSLEADLIILQSEYKIQYIITAVEPELSIGATWILIQSLPTTFIPVFSTQNLLVWKLY</sequence>
<gene>
    <name evidence="2" type="ORF">S12H4_01670</name>
</gene>
<feature type="transmembrane region" description="Helical" evidence="1">
    <location>
        <begin position="26"/>
        <end position="46"/>
    </location>
</feature>
<feature type="transmembrane region" description="Helical" evidence="1">
    <location>
        <begin position="67"/>
        <end position="84"/>
    </location>
</feature>